<evidence type="ECO:0000256" key="3">
    <source>
        <dbReference type="ARBA" id="ARBA00023053"/>
    </source>
</evidence>
<reference evidence="8 9" key="1">
    <citation type="journal article" date="2020" name="Cell">
        <title>Large-Scale Comparative Analyses of Tick Genomes Elucidate Their Genetic Diversity and Vector Capacities.</title>
        <authorList>
            <consortium name="Tick Genome and Microbiome Consortium (TIGMIC)"/>
            <person name="Jia N."/>
            <person name="Wang J."/>
            <person name="Shi W."/>
            <person name="Du L."/>
            <person name="Sun Y."/>
            <person name="Zhan W."/>
            <person name="Jiang J.F."/>
            <person name="Wang Q."/>
            <person name="Zhang B."/>
            <person name="Ji P."/>
            <person name="Bell-Sakyi L."/>
            <person name="Cui X.M."/>
            <person name="Yuan T.T."/>
            <person name="Jiang B.G."/>
            <person name="Yang W.F."/>
            <person name="Lam T.T."/>
            <person name="Chang Q.C."/>
            <person name="Ding S.J."/>
            <person name="Wang X.J."/>
            <person name="Zhu J.G."/>
            <person name="Ruan X.D."/>
            <person name="Zhao L."/>
            <person name="Wei J.T."/>
            <person name="Ye R.Z."/>
            <person name="Que T.C."/>
            <person name="Du C.H."/>
            <person name="Zhou Y.H."/>
            <person name="Cheng J.X."/>
            <person name="Dai P.F."/>
            <person name="Guo W.B."/>
            <person name="Han X.H."/>
            <person name="Huang E.J."/>
            <person name="Li L.F."/>
            <person name="Wei W."/>
            <person name="Gao Y.C."/>
            <person name="Liu J.Z."/>
            <person name="Shao H.Z."/>
            <person name="Wang X."/>
            <person name="Wang C.C."/>
            <person name="Yang T.C."/>
            <person name="Huo Q.B."/>
            <person name="Li W."/>
            <person name="Chen H.Y."/>
            <person name="Chen S.E."/>
            <person name="Zhou L.G."/>
            <person name="Ni X.B."/>
            <person name="Tian J.H."/>
            <person name="Sheng Y."/>
            <person name="Liu T."/>
            <person name="Pan Y.S."/>
            <person name="Xia L.Y."/>
            <person name="Li J."/>
            <person name="Zhao F."/>
            <person name="Cao W.C."/>
        </authorList>
    </citation>
    <scope>NUCLEOTIDE SEQUENCE [LARGE SCALE GENOMIC DNA]</scope>
    <source>
        <strain evidence="8">HaeL-2018</strain>
    </source>
</reference>
<keyword evidence="7" id="KW-1133">Transmembrane helix</keyword>
<feature type="transmembrane region" description="Helical" evidence="7">
    <location>
        <begin position="35"/>
        <end position="56"/>
    </location>
</feature>
<dbReference type="GO" id="GO:0008292">
    <property type="term" value="P:acetylcholine biosynthetic process"/>
    <property type="evidence" value="ECO:0007669"/>
    <property type="project" value="TreeGrafter"/>
</dbReference>
<keyword evidence="2" id="KW-0769">Symport</keyword>
<keyword evidence="7" id="KW-0472">Membrane</keyword>
<dbReference type="GO" id="GO:0005886">
    <property type="term" value="C:plasma membrane"/>
    <property type="evidence" value="ECO:0007669"/>
    <property type="project" value="TreeGrafter"/>
</dbReference>
<organism evidence="8 9">
    <name type="scientific">Haemaphysalis longicornis</name>
    <name type="common">Bush tick</name>
    <dbReference type="NCBI Taxonomy" id="44386"/>
    <lineage>
        <taxon>Eukaryota</taxon>
        <taxon>Metazoa</taxon>
        <taxon>Ecdysozoa</taxon>
        <taxon>Arthropoda</taxon>
        <taxon>Chelicerata</taxon>
        <taxon>Arachnida</taxon>
        <taxon>Acari</taxon>
        <taxon>Parasitiformes</taxon>
        <taxon>Ixodida</taxon>
        <taxon>Ixodoidea</taxon>
        <taxon>Ixodidae</taxon>
        <taxon>Haemaphysalinae</taxon>
        <taxon>Haemaphysalis</taxon>
    </lineage>
</organism>
<keyword evidence="6" id="KW-0739">Sodium transport</keyword>
<evidence type="ECO:0000256" key="5">
    <source>
        <dbReference type="ARBA" id="ARBA00023180"/>
    </source>
</evidence>
<gene>
    <name evidence="8" type="ORF">HPB48_012609</name>
</gene>
<keyword evidence="4" id="KW-0406">Ion transport</keyword>
<dbReference type="GO" id="GO:0005307">
    <property type="term" value="F:choline:sodium symporter activity"/>
    <property type="evidence" value="ECO:0007669"/>
    <property type="project" value="TreeGrafter"/>
</dbReference>
<dbReference type="EMBL" id="JABSTR010000004">
    <property type="protein sequence ID" value="KAH9368461.1"/>
    <property type="molecule type" value="Genomic_DNA"/>
</dbReference>
<evidence type="ECO:0000256" key="7">
    <source>
        <dbReference type="SAM" id="Phobius"/>
    </source>
</evidence>
<dbReference type="VEuPathDB" id="VectorBase:HLOH_064034"/>
<dbReference type="InterPro" id="IPR038377">
    <property type="entry name" value="Na/Glc_symporter_sf"/>
</dbReference>
<evidence type="ECO:0000256" key="6">
    <source>
        <dbReference type="ARBA" id="ARBA00023201"/>
    </source>
</evidence>
<keyword evidence="1" id="KW-0813">Transport</keyword>
<evidence type="ECO:0000256" key="4">
    <source>
        <dbReference type="ARBA" id="ARBA00023065"/>
    </source>
</evidence>
<dbReference type="PANTHER" id="PTHR45897">
    <property type="entry name" value="HIGH-AFFINITY CHOLINE TRANSPORTER 1"/>
    <property type="match status" value="1"/>
</dbReference>
<name>A0A9J6FZD8_HAELO</name>
<dbReference type="AlphaFoldDB" id="A0A9J6FZD8"/>
<comment type="caution">
    <text evidence="8">The sequence shown here is derived from an EMBL/GenBank/DDBJ whole genome shotgun (WGS) entry which is preliminary data.</text>
</comment>
<dbReference type="Gene3D" id="1.20.1730.10">
    <property type="entry name" value="Sodium/glucose cotransporter"/>
    <property type="match status" value="1"/>
</dbReference>
<keyword evidence="5" id="KW-0325">Glycoprotein</keyword>
<keyword evidence="9" id="KW-1185">Reference proteome</keyword>
<evidence type="ECO:0000256" key="1">
    <source>
        <dbReference type="ARBA" id="ARBA00022448"/>
    </source>
</evidence>
<proteinExistence type="predicted"/>
<keyword evidence="7" id="KW-0812">Transmembrane</keyword>
<evidence type="ECO:0000256" key="2">
    <source>
        <dbReference type="ARBA" id="ARBA00022847"/>
    </source>
</evidence>
<evidence type="ECO:0000313" key="9">
    <source>
        <dbReference type="Proteomes" id="UP000821853"/>
    </source>
</evidence>
<dbReference type="OrthoDB" id="6532322at2759"/>
<keyword evidence="3" id="KW-0915">Sodium</keyword>
<protein>
    <submittedName>
        <fullName evidence="8">Uncharacterized protein</fullName>
    </submittedName>
</protein>
<sequence length="64" mass="6687">MRVLLAKRRVPLALGVTSMTATWVGAGYMSGTAEAVFDLGLVWCQAPLGYAISLVLGKGCTVKS</sequence>
<dbReference type="PANTHER" id="PTHR45897:SF4">
    <property type="entry name" value="HIGH-AFFINITY CHOLINE TRANSPORTER 1"/>
    <property type="match status" value="1"/>
</dbReference>
<evidence type="ECO:0000313" key="8">
    <source>
        <dbReference type="EMBL" id="KAH9368461.1"/>
    </source>
</evidence>
<accession>A0A9J6FZD8</accession>
<dbReference type="Proteomes" id="UP000821853">
    <property type="component" value="Chromosome 2"/>
</dbReference>
<dbReference type="InterPro" id="IPR052244">
    <property type="entry name" value="Choline_transporter"/>
</dbReference>
<feature type="transmembrane region" description="Helical" evidence="7">
    <location>
        <begin position="12"/>
        <end position="29"/>
    </location>
</feature>